<reference evidence="1 2" key="1">
    <citation type="submission" date="2020-03" db="EMBL/GenBank/DDBJ databases">
        <title>Genomic Encyclopedia of Type Strains, Phase IV (KMG-IV): sequencing the most valuable type-strain genomes for metagenomic binning, comparative biology and taxonomic classification.</title>
        <authorList>
            <person name="Goeker M."/>
        </authorList>
    </citation>
    <scope>NUCLEOTIDE SEQUENCE [LARGE SCALE GENOMIC DNA]</scope>
    <source>
        <strain evidence="1 2">DSM 16846</strain>
    </source>
</reference>
<dbReference type="AlphaFoldDB" id="A0A7X5Y4V1"/>
<accession>A0A7X5Y4V1</accession>
<sequence>MFSLLLLAAAVQAPATLDGKWTVDLSSEPGKPYTQPMELTLAADGTVKGSFYNSEIQAGRWKRDRGRLCASFRTTDGAGPYHSTVCLTGATATGQTWAEHRNFLFNWSAVRAAR</sequence>
<comment type="caution">
    <text evidence="1">The sequence shown here is derived from an EMBL/GenBank/DDBJ whole genome shotgun (WGS) entry which is preliminary data.</text>
</comment>
<protein>
    <recommendedName>
        <fullName evidence="3">Extracellular endo-alpha-(1-&gt;5)-L-arabinanase C-terminal domain-containing protein</fullName>
    </recommendedName>
</protein>
<evidence type="ECO:0000313" key="2">
    <source>
        <dbReference type="Proteomes" id="UP000558192"/>
    </source>
</evidence>
<name>A0A7X5Y4V1_9SPHN</name>
<dbReference type="Proteomes" id="UP000558192">
    <property type="component" value="Unassembled WGS sequence"/>
</dbReference>
<keyword evidence="2" id="KW-1185">Reference proteome</keyword>
<evidence type="ECO:0008006" key="3">
    <source>
        <dbReference type="Google" id="ProtNLM"/>
    </source>
</evidence>
<dbReference type="RefSeq" id="WP_168067860.1">
    <property type="nucleotide sequence ID" value="NZ_JAATJC010000001.1"/>
</dbReference>
<dbReference type="EMBL" id="JAATJC010000001">
    <property type="protein sequence ID" value="NJC05131.1"/>
    <property type="molecule type" value="Genomic_DNA"/>
</dbReference>
<gene>
    <name evidence="1" type="ORF">GGQ97_000924</name>
</gene>
<organism evidence="1 2">
    <name type="scientific">Sphingomonas kaistensis</name>
    <dbReference type="NCBI Taxonomy" id="298708"/>
    <lineage>
        <taxon>Bacteria</taxon>
        <taxon>Pseudomonadati</taxon>
        <taxon>Pseudomonadota</taxon>
        <taxon>Alphaproteobacteria</taxon>
        <taxon>Sphingomonadales</taxon>
        <taxon>Sphingomonadaceae</taxon>
        <taxon>Sphingomonas</taxon>
    </lineage>
</organism>
<evidence type="ECO:0000313" key="1">
    <source>
        <dbReference type="EMBL" id="NJC05131.1"/>
    </source>
</evidence>
<proteinExistence type="predicted"/>